<dbReference type="OMA" id="SEAWENP"/>
<sequence length="91" mass="9948">MHCLTKRRPSKTLVCVNACAVGRDSEAWENPNEFHPEMFIGSSIDYEELEFELIPFGGGKRGCPGIYIGAATVELALANLHTNLIEQLGLG</sequence>
<keyword evidence="2" id="KW-0560">Oxidoreductase</keyword>
<keyword evidence="1 2" id="KW-0349">Heme</keyword>
<dbReference type="InterPro" id="IPR017972">
    <property type="entry name" value="Cyt_P450_CS"/>
</dbReference>
<comment type="similarity">
    <text evidence="2">Belongs to the cytochrome P450 family.</text>
</comment>
<keyword evidence="1 2" id="KW-0408">Iron</keyword>
<dbReference type="SUPFAM" id="SSF48264">
    <property type="entry name" value="Cytochrome P450"/>
    <property type="match status" value="1"/>
</dbReference>
<dbReference type="InterPro" id="IPR036396">
    <property type="entry name" value="Cyt_P450_sf"/>
</dbReference>
<dbReference type="PANTHER" id="PTHR47952">
    <property type="entry name" value="TRYPTAMINE 5-HYDROXYLASE"/>
    <property type="match status" value="1"/>
</dbReference>
<dbReference type="GO" id="GO:0020037">
    <property type="term" value="F:heme binding"/>
    <property type="evidence" value="ECO:0007669"/>
    <property type="project" value="InterPro"/>
</dbReference>
<dbReference type="GO" id="GO:0016705">
    <property type="term" value="F:oxidoreductase activity, acting on paired donors, with incorporation or reduction of molecular oxygen"/>
    <property type="evidence" value="ECO:0007669"/>
    <property type="project" value="InterPro"/>
</dbReference>
<proteinExistence type="inferred from homology"/>
<dbReference type="Proteomes" id="UP000026915">
    <property type="component" value="Chromosome 8"/>
</dbReference>
<dbReference type="AlphaFoldDB" id="A0A061FKD5"/>
<evidence type="ECO:0000256" key="1">
    <source>
        <dbReference type="PIRSR" id="PIRSR602401-1"/>
    </source>
</evidence>
<dbReference type="Gene3D" id="1.10.630.10">
    <property type="entry name" value="Cytochrome P450"/>
    <property type="match status" value="1"/>
</dbReference>
<evidence type="ECO:0000313" key="4">
    <source>
        <dbReference type="Proteomes" id="UP000026915"/>
    </source>
</evidence>
<dbReference type="InParanoid" id="A0A061FKD5"/>
<dbReference type="PANTHER" id="PTHR47952:SF3">
    <property type="entry name" value="CYTOCHROME P450 71B3-LIKE"/>
    <property type="match status" value="1"/>
</dbReference>
<dbReference type="eggNOG" id="KOG0156">
    <property type="taxonomic scope" value="Eukaryota"/>
</dbReference>
<dbReference type="PROSITE" id="PS00086">
    <property type="entry name" value="CYTOCHROME_P450"/>
    <property type="match status" value="1"/>
</dbReference>
<dbReference type="Pfam" id="PF00067">
    <property type="entry name" value="p450"/>
    <property type="match status" value="1"/>
</dbReference>
<evidence type="ECO:0000313" key="3">
    <source>
        <dbReference type="EMBL" id="EOY14964.1"/>
    </source>
</evidence>
<comment type="cofactor">
    <cofactor evidence="1">
        <name>heme</name>
        <dbReference type="ChEBI" id="CHEBI:30413"/>
    </cofactor>
</comment>
<name>A0A061FKD5_THECC</name>
<dbReference type="EMBL" id="CM001886">
    <property type="protein sequence ID" value="EOY14964.1"/>
    <property type="molecule type" value="Genomic_DNA"/>
</dbReference>
<accession>A0A061FKD5</accession>
<dbReference type="InterPro" id="IPR001128">
    <property type="entry name" value="Cyt_P450"/>
</dbReference>
<dbReference type="PRINTS" id="PR00463">
    <property type="entry name" value="EP450I"/>
</dbReference>
<dbReference type="InterPro" id="IPR002401">
    <property type="entry name" value="Cyt_P450_E_grp-I"/>
</dbReference>
<dbReference type="GO" id="GO:0005506">
    <property type="term" value="F:iron ion binding"/>
    <property type="evidence" value="ECO:0007669"/>
    <property type="project" value="InterPro"/>
</dbReference>
<dbReference type="HOGENOM" id="CLU_001570_29_5_1"/>
<keyword evidence="4" id="KW-1185">Reference proteome</keyword>
<evidence type="ECO:0000256" key="2">
    <source>
        <dbReference type="RuleBase" id="RU000461"/>
    </source>
</evidence>
<organism evidence="3 4">
    <name type="scientific">Theobroma cacao</name>
    <name type="common">Cacao</name>
    <name type="synonym">Cocoa</name>
    <dbReference type="NCBI Taxonomy" id="3641"/>
    <lineage>
        <taxon>Eukaryota</taxon>
        <taxon>Viridiplantae</taxon>
        <taxon>Streptophyta</taxon>
        <taxon>Embryophyta</taxon>
        <taxon>Tracheophyta</taxon>
        <taxon>Spermatophyta</taxon>
        <taxon>Magnoliopsida</taxon>
        <taxon>eudicotyledons</taxon>
        <taxon>Gunneridae</taxon>
        <taxon>Pentapetalae</taxon>
        <taxon>rosids</taxon>
        <taxon>malvids</taxon>
        <taxon>Malvales</taxon>
        <taxon>Malvaceae</taxon>
        <taxon>Byttnerioideae</taxon>
        <taxon>Theobroma</taxon>
    </lineage>
</organism>
<keyword evidence="1 2" id="KW-0479">Metal-binding</keyword>
<reference evidence="3 4" key="1">
    <citation type="journal article" date="2013" name="Genome Biol.">
        <title>The genome sequence of the most widely cultivated cacao type and its use to identify candidate genes regulating pod color.</title>
        <authorList>
            <person name="Motamayor J.C."/>
            <person name="Mockaitis K."/>
            <person name="Schmutz J."/>
            <person name="Haiminen N."/>
            <person name="Iii D.L."/>
            <person name="Cornejo O."/>
            <person name="Findley S.D."/>
            <person name="Zheng P."/>
            <person name="Utro F."/>
            <person name="Royaert S."/>
            <person name="Saski C."/>
            <person name="Jenkins J."/>
            <person name="Podicheti R."/>
            <person name="Zhao M."/>
            <person name="Scheffler B.E."/>
            <person name="Stack J.C."/>
            <person name="Feltus F.A."/>
            <person name="Mustiga G.M."/>
            <person name="Amores F."/>
            <person name="Phillips W."/>
            <person name="Marelli J.P."/>
            <person name="May G.D."/>
            <person name="Shapiro H."/>
            <person name="Ma J."/>
            <person name="Bustamante C.D."/>
            <person name="Schnell R.J."/>
            <person name="Main D."/>
            <person name="Gilbert D."/>
            <person name="Parida L."/>
            <person name="Kuhn D.N."/>
        </authorList>
    </citation>
    <scope>NUCLEOTIDE SEQUENCE [LARGE SCALE GENOMIC DNA]</scope>
    <source>
        <strain evidence="4">cv. Matina 1-6</strain>
    </source>
</reference>
<dbReference type="Gramene" id="EOY14964">
    <property type="protein sequence ID" value="EOY14964"/>
    <property type="gene ID" value="TCM_034187"/>
</dbReference>
<feature type="binding site" description="axial binding residue" evidence="1">
    <location>
        <position position="63"/>
    </location>
    <ligand>
        <name>heme</name>
        <dbReference type="ChEBI" id="CHEBI:30413"/>
    </ligand>
    <ligandPart>
        <name>Fe</name>
        <dbReference type="ChEBI" id="CHEBI:18248"/>
    </ligandPart>
</feature>
<protein>
    <submittedName>
        <fullName evidence="3">Cytochrome P450, putative</fullName>
    </submittedName>
</protein>
<gene>
    <name evidence="3" type="ORF">TCM_034187</name>
</gene>
<keyword evidence="2" id="KW-0503">Monooxygenase</keyword>
<dbReference type="GO" id="GO:0004497">
    <property type="term" value="F:monooxygenase activity"/>
    <property type="evidence" value="ECO:0007669"/>
    <property type="project" value="UniProtKB-KW"/>
</dbReference>